<reference evidence="1" key="1">
    <citation type="submission" date="2020-04" db="EMBL/GenBank/DDBJ databases">
        <authorList>
            <person name="Sombolestani A."/>
        </authorList>
    </citation>
    <scope>NUCLEOTIDE SEQUENCE</scope>
    <source>
        <strain evidence="1">R71697</strain>
    </source>
</reference>
<accession>A0A9Q2FKX3</accession>
<name>A0A9Q2FKX3_GLUJA</name>
<dbReference type="AlphaFoldDB" id="A0A9Q2FKX3"/>
<dbReference type="GeneID" id="81473527"/>
<evidence type="ECO:0000313" key="2">
    <source>
        <dbReference type="Proteomes" id="UP000661006"/>
    </source>
</evidence>
<sequence length="125" mass="14886">MKNYKEDFDEFMIGVNGDNPIGIWWSLGLSDHDELSLKEKFNLFKEFFCFAIKENRIIEYDLKKNVAIFSRDEPDVVFDRIFSDFPWDKVDENSSDENKYFDIYMHTKFDGWATLCAGTHLFIPE</sequence>
<gene>
    <name evidence="1" type="ORF">HKD32_02380</name>
</gene>
<organism evidence="1 2">
    <name type="scientific">Gluconobacter japonicus</name>
    <dbReference type="NCBI Taxonomy" id="376620"/>
    <lineage>
        <taxon>Bacteria</taxon>
        <taxon>Pseudomonadati</taxon>
        <taxon>Pseudomonadota</taxon>
        <taxon>Alphaproteobacteria</taxon>
        <taxon>Acetobacterales</taxon>
        <taxon>Acetobacteraceae</taxon>
        <taxon>Gluconobacter</taxon>
    </lineage>
</organism>
<proteinExistence type="predicted"/>
<dbReference type="RefSeq" id="WP_194257426.1">
    <property type="nucleotide sequence ID" value="NZ_JABCQN010000001.1"/>
</dbReference>
<dbReference type="Proteomes" id="UP000661006">
    <property type="component" value="Unassembled WGS sequence"/>
</dbReference>
<dbReference type="EMBL" id="JABCQN010000001">
    <property type="protein sequence ID" value="MBF0869707.1"/>
    <property type="molecule type" value="Genomic_DNA"/>
</dbReference>
<reference evidence="1" key="2">
    <citation type="submission" date="2020-11" db="EMBL/GenBank/DDBJ databases">
        <title>Description of novel Gluconobacter species.</title>
        <authorList>
            <person name="Cleenwerck I."/>
            <person name="Cnockaert M."/>
            <person name="Borremans W."/>
            <person name="Wieme A.D."/>
            <person name="De Vuyst L."/>
            <person name="Vandamme P."/>
        </authorList>
    </citation>
    <scope>NUCLEOTIDE SEQUENCE</scope>
    <source>
        <strain evidence="1">R71697</strain>
    </source>
</reference>
<protein>
    <submittedName>
        <fullName evidence="1">Uncharacterized protein</fullName>
    </submittedName>
</protein>
<comment type="caution">
    <text evidence="1">The sequence shown here is derived from an EMBL/GenBank/DDBJ whole genome shotgun (WGS) entry which is preliminary data.</text>
</comment>
<evidence type="ECO:0000313" key="1">
    <source>
        <dbReference type="EMBL" id="MBF0869707.1"/>
    </source>
</evidence>